<comment type="caution">
    <text evidence="1">The sequence shown here is derived from an EMBL/GenBank/DDBJ whole genome shotgun (WGS) entry which is preliminary data.</text>
</comment>
<proteinExistence type="predicted"/>
<keyword evidence="2" id="KW-1185">Reference proteome</keyword>
<evidence type="ECO:0000313" key="1">
    <source>
        <dbReference type="EMBL" id="MBR1136348.1"/>
    </source>
</evidence>
<dbReference type="InterPro" id="IPR029465">
    <property type="entry name" value="ATPgrasp_TupA"/>
</dbReference>
<gene>
    <name evidence="1" type="ORF">JQ619_11270</name>
</gene>
<evidence type="ECO:0000313" key="2">
    <source>
        <dbReference type="Proteomes" id="UP001314635"/>
    </source>
</evidence>
<name>A0ABS5G4U7_9BRAD</name>
<accession>A0ABS5G4U7</accession>
<evidence type="ECO:0008006" key="3">
    <source>
        <dbReference type="Google" id="ProtNLM"/>
    </source>
</evidence>
<sequence length="296" mass="34030">MSRIEHYASRLAPNVAPINAIFIARHFNRVFGRRPRPPQDPEADYHDFLVDRMSRGSWSSTQLRCVDKEFAKLEASKLHPAIKAAETVAVIPIRGMSIDRFTEAMGPYLGRHFVAKPTHGSAATEFLDARPDLTKLYRAGRYNYFYSFRESQYAPLERKIIIEENIAEHGSDLRDFKFFCSFGRILFVQVDANRFIEHERILLSPPDFEPLNLTLGAFKPTTTWVRPKQFEALCHAAQDLSRPFDFVRVDLYEKAGQVFFGEFTFTPGAGMEPFSEPDFSRRLLSEIKARPDCPAR</sequence>
<dbReference type="Proteomes" id="UP001314635">
    <property type="component" value="Unassembled WGS sequence"/>
</dbReference>
<dbReference type="EMBL" id="JAFCLK010000009">
    <property type="protein sequence ID" value="MBR1136348.1"/>
    <property type="molecule type" value="Genomic_DNA"/>
</dbReference>
<organism evidence="1 2">
    <name type="scientific">Bradyrhizobium denitrificans</name>
    <dbReference type="NCBI Taxonomy" id="2734912"/>
    <lineage>
        <taxon>Bacteria</taxon>
        <taxon>Pseudomonadati</taxon>
        <taxon>Pseudomonadota</taxon>
        <taxon>Alphaproteobacteria</taxon>
        <taxon>Hyphomicrobiales</taxon>
        <taxon>Nitrobacteraceae</taxon>
        <taxon>Bradyrhizobium</taxon>
    </lineage>
</organism>
<protein>
    <recommendedName>
        <fullName evidence="3">Glycosyltransferase</fullName>
    </recommendedName>
</protein>
<reference evidence="2" key="1">
    <citation type="journal article" date="2021" name="ISME J.">
        <title>Evolutionary origin and ecological implication of a unique nif island in free-living Bradyrhizobium lineages.</title>
        <authorList>
            <person name="Tao J."/>
        </authorList>
    </citation>
    <scope>NUCLEOTIDE SEQUENCE [LARGE SCALE GENOMIC DNA]</scope>
    <source>
        <strain evidence="2">SZCCT0094</strain>
    </source>
</reference>
<dbReference type="RefSeq" id="WP_172236587.1">
    <property type="nucleotide sequence ID" value="NZ_JABFDP010000010.1"/>
</dbReference>
<dbReference type="Pfam" id="PF14305">
    <property type="entry name" value="ATPgrasp_TupA"/>
    <property type="match status" value="1"/>
</dbReference>